<evidence type="ECO:0000313" key="3">
    <source>
        <dbReference type="Proteomes" id="UP000188268"/>
    </source>
</evidence>
<evidence type="ECO:0000256" key="1">
    <source>
        <dbReference type="SAM" id="MobiDB-lite"/>
    </source>
</evidence>
<protein>
    <submittedName>
        <fullName evidence="2">Uncharacterized protein</fullName>
    </submittedName>
</protein>
<sequence>MEGGAYSTLTMNDDQSHVPDVSAHVASSS</sequence>
<dbReference type="AlphaFoldDB" id="A0A1R3IB55"/>
<dbReference type="EMBL" id="AWWV01010350">
    <property type="protein sequence ID" value="OMO79832.1"/>
    <property type="molecule type" value="Genomic_DNA"/>
</dbReference>
<gene>
    <name evidence="2" type="ORF">CCACVL1_13353</name>
</gene>
<dbReference type="Proteomes" id="UP000188268">
    <property type="component" value="Unassembled WGS sequence"/>
</dbReference>
<evidence type="ECO:0000313" key="2">
    <source>
        <dbReference type="EMBL" id="OMO79832.1"/>
    </source>
</evidence>
<keyword evidence="3" id="KW-1185">Reference proteome</keyword>
<reference evidence="2 3" key="1">
    <citation type="submission" date="2013-09" db="EMBL/GenBank/DDBJ databases">
        <title>Corchorus capsularis genome sequencing.</title>
        <authorList>
            <person name="Alam M."/>
            <person name="Haque M.S."/>
            <person name="Islam M.S."/>
            <person name="Emdad E.M."/>
            <person name="Islam M.M."/>
            <person name="Ahmed B."/>
            <person name="Halim A."/>
            <person name="Hossen Q.M.M."/>
            <person name="Hossain M.Z."/>
            <person name="Ahmed R."/>
            <person name="Khan M.M."/>
            <person name="Islam R."/>
            <person name="Rashid M.M."/>
            <person name="Khan S.A."/>
            <person name="Rahman M.S."/>
            <person name="Alam M."/>
        </authorList>
    </citation>
    <scope>NUCLEOTIDE SEQUENCE [LARGE SCALE GENOMIC DNA]</scope>
    <source>
        <strain evidence="3">cv. CVL-1</strain>
        <tissue evidence="2">Whole seedling</tissue>
    </source>
</reference>
<accession>A0A1R3IB55</accession>
<dbReference type="Gramene" id="OMO79832">
    <property type="protein sequence ID" value="OMO79832"/>
    <property type="gene ID" value="CCACVL1_13353"/>
</dbReference>
<comment type="caution">
    <text evidence="2">The sequence shown here is derived from an EMBL/GenBank/DDBJ whole genome shotgun (WGS) entry which is preliminary data.</text>
</comment>
<feature type="region of interest" description="Disordered" evidence="1">
    <location>
        <begin position="1"/>
        <end position="29"/>
    </location>
</feature>
<organism evidence="2 3">
    <name type="scientific">Corchorus capsularis</name>
    <name type="common">Jute</name>
    <dbReference type="NCBI Taxonomy" id="210143"/>
    <lineage>
        <taxon>Eukaryota</taxon>
        <taxon>Viridiplantae</taxon>
        <taxon>Streptophyta</taxon>
        <taxon>Embryophyta</taxon>
        <taxon>Tracheophyta</taxon>
        <taxon>Spermatophyta</taxon>
        <taxon>Magnoliopsida</taxon>
        <taxon>eudicotyledons</taxon>
        <taxon>Gunneridae</taxon>
        <taxon>Pentapetalae</taxon>
        <taxon>rosids</taxon>
        <taxon>malvids</taxon>
        <taxon>Malvales</taxon>
        <taxon>Malvaceae</taxon>
        <taxon>Grewioideae</taxon>
        <taxon>Apeibeae</taxon>
        <taxon>Corchorus</taxon>
    </lineage>
</organism>
<proteinExistence type="predicted"/>
<name>A0A1R3IB55_COCAP</name>